<feature type="region of interest" description="Disordered" evidence="1">
    <location>
        <begin position="1"/>
        <end position="24"/>
    </location>
</feature>
<evidence type="ECO:0000313" key="2">
    <source>
        <dbReference type="EMBL" id="CAF4269781.1"/>
    </source>
</evidence>
<dbReference type="EMBL" id="CAJOAX010037526">
    <property type="protein sequence ID" value="CAF4269781.1"/>
    <property type="molecule type" value="Genomic_DNA"/>
</dbReference>
<feature type="non-terminal residue" evidence="2">
    <location>
        <position position="1"/>
    </location>
</feature>
<sequence>PSSTNQQQRISPGNHHHPSSLAKL</sequence>
<name>A0A820G1R8_9BILA</name>
<proteinExistence type="predicted"/>
<comment type="caution">
    <text evidence="2">The sequence shown here is derived from an EMBL/GenBank/DDBJ whole genome shotgun (WGS) entry which is preliminary data.</text>
</comment>
<accession>A0A820G1R8</accession>
<protein>
    <submittedName>
        <fullName evidence="2">Uncharacterized protein</fullName>
    </submittedName>
</protein>
<organism evidence="2 3">
    <name type="scientific">Rotaria sordida</name>
    <dbReference type="NCBI Taxonomy" id="392033"/>
    <lineage>
        <taxon>Eukaryota</taxon>
        <taxon>Metazoa</taxon>
        <taxon>Spiralia</taxon>
        <taxon>Gnathifera</taxon>
        <taxon>Rotifera</taxon>
        <taxon>Eurotatoria</taxon>
        <taxon>Bdelloidea</taxon>
        <taxon>Philodinida</taxon>
        <taxon>Philodinidae</taxon>
        <taxon>Rotaria</taxon>
    </lineage>
</organism>
<gene>
    <name evidence="2" type="ORF">OTI717_LOCUS41061</name>
</gene>
<reference evidence="2" key="1">
    <citation type="submission" date="2021-02" db="EMBL/GenBank/DDBJ databases">
        <authorList>
            <person name="Nowell W R."/>
        </authorList>
    </citation>
    <scope>NUCLEOTIDE SEQUENCE</scope>
</reference>
<evidence type="ECO:0000313" key="3">
    <source>
        <dbReference type="Proteomes" id="UP000663823"/>
    </source>
</evidence>
<evidence type="ECO:0000256" key="1">
    <source>
        <dbReference type="SAM" id="MobiDB-lite"/>
    </source>
</evidence>
<dbReference type="Proteomes" id="UP000663823">
    <property type="component" value="Unassembled WGS sequence"/>
</dbReference>
<feature type="compositionally biased region" description="Polar residues" evidence="1">
    <location>
        <begin position="1"/>
        <end position="11"/>
    </location>
</feature>
<dbReference type="AlphaFoldDB" id="A0A820G1R8"/>